<dbReference type="GO" id="GO:0005085">
    <property type="term" value="F:guanyl-nucleotide exchange factor activity"/>
    <property type="evidence" value="ECO:0007669"/>
    <property type="project" value="UniProtKB-KW"/>
</dbReference>
<comment type="caution">
    <text evidence="3">The sequence shown here is derived from an EMBL/GenBank/DDBJ whole genome shotgun (WGS) entry which is preliminary data.</text>
</comment>
<evidence type="ECO:0000313" key="4">
    <source>
        <dbReference type="Proteomes" id="UP001218218"/>
    </source>
</evidence>
<dbReference type="AlphaFoldDB" id="A0AAD7F0R5"/>
<dbReference type="InterPro" id="IPR052233">
    <property type="entry name" value="Rho-type_GEFs"/>
</dbReference>
<dbReference type="Pfam" id="PF00780">
    <property type="entry name" value="CNH"/>
    <property type="match status" value="1"/>
</dbReference>
<reference evidence="3" key="1">
    <citation type="submission" date="2023-03" db="EMBL/GenBank/DDBJ databases">
        <title>Massive genome expansion in bonnet fungi (Mycena s.s.) driven by repeated elements and novel gene families across ecological guilds.</title>
        <authorList>
            <consortium name="Lawrence Berkeley National Laboratory"/>
            <person name="Harder C.B."/>
            <person name="Miyauchi S."/>
            <person name="Viragh M."/>
            <person name="Kuo A."/>
            <person name="Thoen E."/>
            <person name="Andreopoulos B."/>
            <person name="Lu D."/>
            <person name="Skrede I."/>
            <person name="Drula E."/>
            <person name="Henrissat B."/>
            <person name="Morin E."/>
            <person name="Kohler A."/>
            <person name="Barry K."/>
            <person name="LaButti K."/>
            <person name="Morin E."/>
            <person name="Salamov A."/>
            <person name="Lipzen A."/>
            <person name="Mereny Z."/>
            <person name="Hegedus B."/>
            <person name="Baldrian P."/>
            <person name="Stursova M."/>
            <person name="Weitz H."/>
            <person name="Taylor A."/>
            <person name="Grigoriev I.V."/>
            <person name="Nagy L.G."/>
            <person name="Martin F."/>
            <person name="Kauserud H."/>
        </authorList>
    </citation>
    <scope>NUCLEOTIDE SEQUENCE</scope>
    <source>
        <strain evidence="3">CBHHK002</strain>
    </source>
</reference>
<sequence length="345" mass="38778">MAFDSVVLNEGFFGSNKVHCAARYRFGDAERIVYGTDDGVFVSDLNAIGKDPVMVLALCDVRQVDVLPEDYQLLVVLTERQVLNFPLDALDSTDPTVALKQSKRIASDTSLVKVGFCLERLLVCIIKTKYSSSTVKVLEPIRESSRLTADTFRVFKELFIPNEVTSVHWLKTRICVGCSRGFEVADMKSQEIYSVLNSEDESLEFVRPKSGFLPSFRKQKNPRPMAIYRIDEEFLLCYDEFAFYIDKTGRRSRKEFMMSWEGKPTSFALCGPYVLAFEPSFVEVRHIETGVQSQVIRGSNMRPLFADTVDGSDGGDILVASDDRILSFRTTAGQEALRPVTIASS</sequence>
<organism evidence="3 4">
    <name type="scientific">Mycena albidolilacea</name>
    <dbReference type="NCBI Taxonomy" id="1033008"/>
    <lineage>
        <taxon>Eukaryota</taxon>
        <taxon>Fungi</taxon>
        <taxon>Dikarya</taxon>
        <taxon>Basidiomycota</taxon>
        <taxon>Agaricomycotina</taxon>
        <taxon>Agaricomycetes</taxon>
        <taxon>Agaricomycetidae</taxon>
        <taxon>Agaricales</taxon>
        <taxon>Marasmiineae</taxon>
        <taxon>Mycenaceae</taxon>
        <taxon>Mycena</taxon>
    </lineage>
</organism>
<gene>
    <name evidence="3" type="ORF">DFH08DRAFT_326966</name>
</gene>
<dbReference type="EMBL" id="JARIHO010000004">
    <property type="protein sequence ID" value="KAJ7362816.1"/>
    <property type="molecule type" value="Genomic_DNA"/>
</dbReference>
<keyword evidence="1" id="KW-0344">Guanine-nucleotide releasing factor</keyword>
<keyword evidence="4" id="KW-1185">Reference proteome</keyword>
<dbReference type="InterPro" id="IPR001180">
    <property type="entry name" value="CNH_dom"/>
</dbReference>
<dbReference type="PROSITE" id="PS50219">
    <property type="entry name" value="CNH"/>
    <property type="match status" value="1"/>
</dbReference>
<dbReference type="PANTHER" id="PTHR46572">
    <property type="entry name" value="RHO1 GDP-GTP EXCHANGE PROTEIN 1-RELATED"/>
    <property type="match status" value="1"/>
</dbReference>
<evidence type="ECO:0000313" key="3">
    <source>
        <dbReference type="EMBL" id="KAJ7362816.1"/>
    </source>
</evidence>
<protein>
    <submittedName>
        <fullName evidence="3">Citron-like protein</fullName>
    </submittedName>
</protein>
<dbReference type="PANTHER" id="PTHR46572:SF2">
    <property type="entry name" value="RHO1 GDP-GTP EXCHANGE PROTEIN 1-RELATED"/>
    <property type="match status" value="1"/>
</dbReference>
<name>A0AAD7F0R5_9AGAR</name>
<evidence type="ECO:0000259" key="2">
    <source>
        <dbReference type="PROSITE" id="PS50219"/>
    </source>
</evidence>
<accession>A0AAD7F0R5</accession>
<proteinExistence type="predicted"/>
<dbReference type="Proteomes" id="UP001218218">
    <property type="component" value="Unassembled WGS sequence"/>
</dbReference>
<evidence type="ECO:0000256" key="1">
    <source>
        <dbReference type="ARBA" id="ARBA00022658"/>
    </source>
</evidence>
<dbReference type="SMART" id="SM00036">
    <property type="entry name" value="CNH"/>
    <property type="match status" value="1"/>
</dbReference>
<feature type="domain" description="CNH" evidence="2">
    <location>
        <begin position="15"/>
        <end position="311"/>
    </location>
</feature>